<evidence type="ECO:0000313" key="1">
    <source>
        <dbReference type="EMBL" id="KAG0570770.1"/>
    </source>
</evidence>
<name>A0A8T0HH71_CERPU</name>
<proteinExistence type="predicted"/>
<organism evidence="1 2">
    <name type="scientific">Ceratodon purpureus</name>
    <name type="common">Fire moss</name>
    <name type="synonym">Dicranum purpureum</name>
    <dbReference type="NCBI Taxonomy" id="3225"/>
    <lineage>
        <taxon>Eukaryota</taxon>
        <taxon>Viridiplantae</taxon>
        <taxon>Streptophyta</taxon>
        <taxon>Embryophyta</taxon>
        <taxon>Bryophyta</taxon>
        <taxon>Bryophytina</taxon>
        <taxon>Bryopsida</taxon>
        <taxon>Dicranidae</taxon>
        <taxon>Pseudoditrichales</taxon>
        <taxon>Ditrichaceae</taxon>
        <taxon>Ceratodon</taxon>
    </lineage>
</organism>
<dbReference type="Proteomes" id="UP000822688">
    <property type="component" value="Chromosome 6"/>
</dbReference>
<dbReference type="AlphaFoldDB" id="A0A8T0HH71"/>
<comment type="caution">
    <text evidence="1">The sequence shown here is derived from an EMBL/GenBank/DDBJ whole genome shotgun (WGS) entry which is preliminary data.</text>
</comment>
<gene>
    <name evidence="1" type="ORF">KC19_6G186500</name>
</gene>
<dbReference type="EMBL" id="CM026427">
    <property type="protein sequence ID" value="KAG0570770.1"/>
    <property type="molecule type" value="Genomic_DNA"/>
</dbReference>
<keyword evidence="2" id="KW-1185">Reference proteome</keyword>
<evidence type="ECO:0000313" key="2">
    <source>
        <dbReference type="Proteomes" id="UP000822688"/>
    </source>
</evidence>
<sequence>MAPFTCYTQTRRGITWLLRQSRKINANVELSTTPVCHSRSSATKEAGFTVCSAFTVGFDKPINISDEGLMPQAMNRVRRTECSKSPQEHGARFQIFNLRGLACCSYGICWLVSWGLSGVMLLCTELELLLPVLWFGSCPCSRLLRSISDET</sequence>
<accession>A0A8T0HH71</accession>
<reference evidence="1 2" key="1">
    <citation type="submission" date="2020-06" db="EMBL/GenBank/DDBJ databases">
        <title>WGS assembly of Ceratodon purpureus strain R40.</title>
        <authorList>
            <person name="Carey S.B."/>
            <person name="Jenkins J."/>
            <person name="Shu S."/>
            <person name="Lovell J.T."/>
            <person name="Sreedasyam A."/>
            <person name="Maumus F."/>
            <person name="Tiley G.P."/>
            <person name="Fernandez-Pozo N."/>
            <person name="Barry K."/>
            <person name="Chen C."/>
            <person name="Wang M."/>
            <person name="Lipzen A."/>
            <person name="Daum C."/>
            <person name="Saski C.A."/>
            <person name="Payton A.C."/>
            <person name="Mcbreen J.C."/>
            <person name="Conrad R.E."/>
            <person name="Kollar L.M."/>
            <person name="Olsson S."/>
            <person name="Huttunen S."/>
            <person name="Landis J.B."/>
            <person name="Wickett N.J."/>
            <person name="Johnson M.G."/>
            <person name="Rensing S.A."/>
            <person name="Grimwood J."/>
            <person name="Schmutz J."/>
            <person name="Mcdaniel S.F."/>
        </authorList>
    </citation>
    <scope>NUCLEOTIDE SEQUENCE [LARGE SCALE GENOMIC DNA]</scope>
    <source>
        <strain evidence="1 2">R40</strain>
    </source>
</reference>
<protein>
    <submittedName>
        <fullName evidence="1">Uncharacterized protein</fullName>
    </submittedName>
</protein>